<dbReference type="InterPro" id="IPR045751">
    <property type="entry name" value="DUF6179"/>
</dbReference>
<sequence>MKKMKKMKKMMSFETEELIPIVAELADKYTGKESTSIPYDKARQFMEAVLYCIREYEAAQEEMQMLLSPERLPDPKIVYGLGYEKVLKKVRETQILYNEIIPDFKYYGNRCYYDTFVKGIPSFFLYYDPRFQPQHHILTLDYPVLYPMNSLCGIDAVSVFVKCIRLEQVFLGKLPQEYVLHVLKAYSPDYEELIVNLTGIVLRNILGCQIAGKRITALGYTSEELERLMECVRQNTVDSLEQKLKGLVDGLMWSGYEGEEKLGNYLKSCLRDISVELKNGLENRCLDSILAI</sequence>
<proteinExistence type="predicted"/>
<dbReference type="Pfam" id="PF19677">
    <property type="entry name" value="DUF6179"/>
    <property type="match status" value="1"/>
</dbReference>
<organism evidence="1 2">
    <name type="scientific">Lacrimispora saccharolytica (strain ATCC 35040 / DSM 2544 / NRCC 2533 / WM1)</name>
    <name type="common">Clostridium saccharolyticum</name>
    <dbReference type="NCBI Taxonomy" id="610130"/>
    <lineage>
        <taxon>Bacteria</taxon>
        <taxon>Bacillati</taxon>
        <taxon>Bacillota</taxon>
        <taxon>Clostridia</taxon>
        <taxon>Lachnospirales</taxon>
        <taxon>Lachnospiraceae</taxon>
        <taxon>Lacrimispora</taxon>
    </lineage>
</organism>
<name>D9R588_LACSW</name>
<dbReference type="HOGENOM" id="CLU_084422_0_0_9"/>
<keyword evidence="2" id="KW-1185">Reference proteome</keyword>
<dbReference type="AlphaFoldDB" id="D9R588"/>
<protein>
    <submittedName>
        <fullName evidence="1">Uncharacterized protein</fullName>
    </submittedName>
</protein>
<dbReference type="STRING" id="610130.Closa_0666"/>
<dbReference type="PaxDb" id="610130-Closa_0666"/>
<dbReference type="eggNOG" id="ENOG502Z852">
    <property type="taxonomic scope" value="Bacteria"/>
</dbReference>
<reference evidence="1" key="1">
    <citation type="submission" date="2010-07" db="EMBL/GenBank/DDBJ databases">
        <title>Complete sequence of Clostridium saccharolyticum WM1.</title>
        <authorList>
            <consortium name="US DOE Joint Genome Institute"/>
            <person name="Lucas S."/>
            <person name="Copeland A."/>
            <person name="Lapidus A."/>
            <person name="Cheng J.-F."/>
            <person name="Bruce D."/>
            <person name="Goodwin L."/>
            <person name="Pitluck S."/>
            <person name="Chertkov O."/>
            <person name="Detter J.C."/>
            <person name="Han C."/>
            <person name="Tapia R."/>
            <person name="Land M."/>
            <person name="Hauser L."/>
            <person name="Chang Y.-J."/>
            <person name="Jeffries C."/>
            <person name="Kyrpides N."/>
            <person name="Ivanova N."/>
            <person name="Mikhailova N."/>
            <person name="Mouttaki H."/>
            <person name="Lin L."/>
            <person name="Zhou J."/>
            <person name="Hemme C.L."/>
            <person name="Woyke T."/>
        </authorList>
    </citation>
    <scope>NUCLEOTIDE SEQUENCE [LARGE SCALE GENOMIC DNA]</scope>
    <source>
        <strain evidence="1">WM1</strain>
    </source>
</reference>
<dbReference type="EMBL" id="CP002109">
    <property type="protein sequence ID" value="ADL03294.1"/>
    <property type="molecule type" value="Genomic_DNA"/>
</dbReference>
<evidence type="ECO:0000313" key="1">
    <source>
        <dbReference type="EMBL" id="ADL03294.1"/>
    </source>
</evidence>
<evidence type="ECO:0000313" key="2">
    <source>
        <dbReference type="Proteomes" id="UP000001662"/>
    </source>
</evidence>
<dbReference type="RefSeq" id="WP_013271389.1">
    <property type="nucleotide sequence ID" value="NC_014376.1"/>
</dbReference>
<dbReference type="Proteomes" id="UP000001662">
    <property type="component" value="Chromosome"/>
</dbReference>
<accession>D9R588</accession>
<gene>
    <name evidence="1" type="ordered locus">Closa_0666</name>
</gene>
<dbReference type="OrthoDB" id="1907610at2"/>
<dbReference type="KEGG" id="csh:Closa_0666"/>